<dbReference type="AlphaFoldDB" id="A0A3N6WRR8"/>
<organism evidence="3 4">
    <name type="scientific">Aeromicrobium camelliae</name>
    <dbReference type="NCBI Taxonomy" id="1538144"/>
    <lineage>
        <taxon>Bacteria</taxon>
        <taxon>Bacillati</taxon>
        <taxon>Actinomycetota</taxon>
        <taxon>Actinomycetes</taxon>
        <taxon>Propionibacteriales</taxon>
        <taxon>Nocardioidaceae</taxon>
        <taxon>Aeromicrobium</taxon>
    </lineage>
</organism>
<dbReference type="PANTHER" id="PTHR46268">
    <property type="entry name" value="STRESS RESPONSE PROTEIN NHAX"/>
    <property type="match status" value="1"/>
</dbReference>
<sequence>MSTAASTIVVGHDGSRFADTALEWALDWAEKTGLSVTVARSWTIRTAPRPSTWEPGYVPPAEDFAAAVRERLEADVAGVVKAHSGVEVTYATPRGPAANGLLELSENAALVAVGPRGLGGFKGLVLGSVSEAVVRHAKCPVVVVRGDDDPADAERALDLD</sequence>
<dbReference type="Proteomes" id="UP000275225">
    <property type="component" value="Unassembled WGS sequence"/>
</dbReference>
<comment type="caution">
    <text evidence="3">The sequence shown here is derived from an EMBL/GenBank/DDBJ whole genome shotgun (WGS) entry which is preliminary data.</text>
</comment>
<accession>A0A3N6WRR8</accession>
<dbReference type="RefSeq" id="WP_124236890.1">
    <property type="nucleotide sequence ID" value="NZ_JBHUFI010000002.1"/>
</dbReference>
<dbReference type="InterPro" id="IPR014729">
    <property type="entry name" value="Rossmann-like_a/b/a_fold"/>
</dbReference>
<evidence type="ECO:0000313" key="4">
    <source>
        <dbReference type="Proteomes" id="UP000275225"/>
    </source>
</evidence>
<reference evidence="3 4" key="1">
    <citation type="submission" date="2018-11" db="EMBL/GenBank/DDBJ databases">
        <authorList>
            <person name="Li F."/>
        </authorList>
    </citation>
    <scope>NUCLEOTIDE SEQUENCE [LARGE SCALE GENOMIC DNA]</scope>
    <source>
        <strain evidence="3 4">YS17T</strain>
    </source>
</reference>
<name>A0A3N6WRR8_9ACTN</name>
<evidence type="ECO:0000313" key="3">
    <source>
        <dbReference type="EMBL" id="RQN07682.1"/>
    </source>
</evidence>
<evidence type="ECO:0000259" key="2">
    <source>
        <dbReference type="Pfam" id="PF00582"/>
    </source>
</evidence>
<dbReference type="InterPro" id="IPR006015">
    <property type="entry name" value="Universal_stress_UspA"/>
</dbReference>
<gene>
    <name evidence="3" type="ORF">EHW97_09295</name>
</gene>
<dbReference type="InterPro" id="IPR006016">
    <property type="entry name" value="UspA"/>
</dbReference>
<protein>
    <submittedName>
        <fullName evidence="3">Universal stress protein</fullName>
    </submittedName>
</protein>
<dbReference type="Gene3D" id="3.40.50.620">
    <property type="entry name" value="HUPs"/>
    <property type="match status" value="1"/>
</dbReference>
<proteinExistence type="inferred from homology"/>
<dbReference type="PRINTS" id="PR01438">
    <property type="entry name" value="UNVRSLSTRESS"/>
</dbReference>
<dbReference type="EMBL" id="RQJX01000011">
    <property type="protein sequence ID" value="RQN07682.1"/>
    <property type="molecule type" value="Genomic_DNA"/>
</dbReference>
<dbReference type="PANTHER" id="PTHR46268:SF6">
    <property type="entry name" value="UNIVERSAL STRESS PROTEIN UP12"/>
    <property type="match status" value="1"/>
</dbReference>
<dbReference type="OrthoDB" id="6174426at2"/>
<feature type="domain" description="UspA" evidence="2">
    <location>
        <begin position="7"/>
        <end position="145"/>
    </location>
</feature>
<evidence type="ECO:0000256" key="1">
    <source>
        <dbReference type="ARBA" id="ARBA00008791"/>
    </source>
</evidence>
<dbReference type="Pfam" id="PF00582">
    <property type="entry name" value="Usp"/>
    <property type="match status" value="1"/>
</dbReference>
<dbReference type="SUPFAM" id="SSF52402">
    <property type="entry name" value="Adenine nucleotide alpha hydrolases-like"/>
    <property type="match status" value="1"/>
</dbReference>
<keyword evidence="4" id="KW-1185">Reference proteome</keyword>
<comment type="similarity">
    <text evidence="1">Belongs to the universal stress protein A family.</text>
</comment>